<keyword evidence="2" id="KW-0479">Metal-binding</keyword>
<dbReference type="EMBL" id="JRZE01000003">
    <property type="protein sequence ID" value="KHF44623.1"/>
    <property type="molecule type" value="Genomic_DNA"/>
</dbReference>
<dbReference type="Pfam" id="PF01546">
    <property type="entry name" value="Peptidase_M20"/>
    <property type="match status" value="1"/>
</dbReference>
<dbReference type="InterPro" id="IPR002933">
    <property type="entry name" value="Peptidase_M20"/>
</dbReference>
<dbReference type="PANTHER" id="PTHR43270">
    <property type="entry name" value="BETA-ALA-HIS DIPEPTIDASE"/>
    <property type="match status" value="1"/>
</dbReference>
<dbReference type="AlphaFoldDB" id="A0A837D9W6"/>
<keyword evidence="1" id="KW-0645">Protease</keyword>
<dbReference type="Gene3D" id="3.40.630.10">
    <property type="entry name" value="Zn peptidases"/>
    <property type="match status" value="1"/>
</dbReference>
<dbReference type="PANTHER" id="PTHR43270:SF4">
    <property type="entry name" value="CARNOSINE DIPEPTIDASE 2, ISOFORM A"/>
    <property type="match status" value="1"/>
</dbReference>
<evidence type="ECO:0000256" key="3">
    <source>
        <dbReference type="ARBA" id="ARBA00022801"/>
    </source>
</evidence>
<feature type="domain" description="Peptidase M20 dimerisation" evidence="4">
    <location>
        <begin position="210"/>
        <end position="367"/>
    </location>
</feature>
<dbReference type="InterPro" id="IPR011650">
    <property type="entry name" value="Peptidase_M20_dimer"/>
</dbReference>
<reference evidence="5 6" key="1">
    <citation type="submission" date="2014-10" db="EMBL/GenBank/DDBJ databases">
        <title>Genome sequence of Micropolyspora internatus JCM3315.</title>
        <authorList>
            <person name="Shin S.-K."/>
            <person name="Yi H."/>
        </authorList>
    </citation>
    <scope>NUCLEOTIDE SEQUENCE [LARGE SCALE GENOMIC DNA]</scope>
    <source>
        <strain evidence="5 6">JCM 3315</strain>
    </source>
</reference>
<dbReference type="Gene3D" id="3.30.70.360">
    <property type="match status" value="1"/>
</dbReference>
<accession>A0A837D9W6</accession>
<evidence type="ECO:0000259" key="4">
    <source>
        <dbReference type="Pfam" id="PF07687"/>
    </source>
</evidence>
<sequence>MVRVELAKVKNSVRRLWADDVVPSLSKLISIPALSPVFDADWAENGHLDAAVEHVKAWLDARGIEGARTDVVRLPGRSPVLLFDVPATEGAEDKGTVLMYGHLDKQPPVGGWSEGLGPWTPVLRDGRLYGRGSADDGYAGYAATVALEALRAAGGSHARIVVLLETGEESGSPDLPAYLDHLSDRLGRVSLVVCLDSGGNDYERLWLTTSLRGLAQVHVTVRVLDTAQHSGLASGVVPSSFRVLRALLDRIEDVESGTVTVEQCHVEIPANRIDEARATVASAPGSFIGSFPLHGSTRPVVDDEVELLLNNTWRPTLSVIGASGLPEPADAGNVLRTSTTLALSFRLPPTADSQAALDAISKALTTDVPYGATVELSGVEAADGWNAPELSPWLAKALDKVSDEVFGKPYGSMGLGGSIPFMGLLGQKYPEAQFLVTGALGPDSNAHVPDEWLHLDYAQQVTEAIATVLDAHATS</sequence>
<dbReference type="InterPro" id="IPR051458">
    <property type="entry name" value="Cyt/Met_Dipeptidase"/>
</dbReference>
<evidence type="ECO:0000256" key="2">
    <source>
        <dbReference type="ARBA" id="ARBA00022723"/>
    </source>
</evidence>
<gene>
    <name evidence="5" type="ORF">MINT15_15050</name>
</gene>
<dbReference type="OrthoDB" id="9761532at2"/>
<proteinExistence type="predicted"/>
<dbReference type="GO" id="GO:0008233">
    <property type="term" value="F:peptidase activity"/>
    <property type="evidence" value="ECO:0007669"/>
    <property type="project" value="UniProtKB-KW"/>
</dbReference>
<dbReference type="OMA" id="PFMGLLH"/>
<dbReference type="GO" id="GO:0046872">
    <property type="term" value="F:metal ion binding"/>
    <property type="evidence" value="ECO:0007669"/>
    <property type="project" value="UniProtKB-KW"/>
</dbReference>
<comment type="caution">
    <text evidence="5">The sequence shown here is derived from an EMBL/GenBank/DDBJ whole genome shotgun (WGS) entry which is preliminary data.</text>
</comment>
<name>A0A837D9W6_9PSEU</name>
<organism evidence="5 6">
    <name type="scientific">Saccharomonospora viridis</name>
    <dbReference type="NCBI Taxonomy" id="1852"/>
    <lineage>
        <taxon>Bacteria</taxon>
        <taxon>Bacillati</taxon>
        <taxon>Actinomycetota</taxon>
        <taxon>Actinomycetes</taxon>
        <taxon>Pseudonocardiales</taxon>
        <taxon>Pseudonocardiaceae</taxon>
        <taxon>Saccharomonospora</taxon>
    </lineage>
</organism>
<dbReference type="GO" id="GO:0006508">
    <property type="term" value="P:proteolysis"/>
    <property type="evidence" value="ECO:0007669"/>
    <property type="project" value="UniProtKB-KW"/>
</dbReference>
<evidence type="ECO:0000256" key="1">
    <source>
        <dbReference type="ARBA" id="ARBA00022670"/>
    </source>
</evidence>
<dbReference type="Pfam" id="PF07687">
    <property type="entry name" value="M20_dimer"/>
    <property type="match status" value="1"/>
</dbReference>
<dbReference type="SUPFAM" id="SSF53187">
    <property type="entry name" value="Zn-dependent exopeptidases"/>
    <property type="match status" value="1"/>
</dbReference>
<protein>
    <submittedName>
        <fullName evidence="5">Peptidase M20</fullName>
    </submittedName>
</protein>
<keyword evidence="3" id="KW-0378">Hydrolase</keyword>
<evidence type="ECO:0000313" key="5">
    <source>
        <dbReference type="EMBL" id="KHF44623.1"/>
    </source>
</evidence>
<dbReference type="RefSeq" id="WP_015788136.1">
    <property type="nucleotide sequence ID" value="NZ_FOWS01000002.1"/>
</dbReference>
<dbReference type="Proteomes" id="UP000030848">
    <property type="component" value="Unassembled WGS sequence"/>
</dbReference>
<evidence type="ECO:0000313" key="6">
    <source>
        <dbReference type="Proteomes" id="UP000030848"/>
    </source>
</evidence>